<name>A0ABU1TUK8_9FLAO</name>
<evidence type="ECO:0000256" key="2">
    <source>
        <dbReference type="SAM" id="SignalP"/>
    </source>
</evidence>
<dbReference type="Proteomes" id="UP001255185">
    <property type="component" value="Unassembled WGS sequence"/>
</dbReference>
<reference evidence="3 4" key="1">
    <citation type="submission" date="2023-07" db="EMBL/GenBank/DDBJ databases">
        <title>Sorghum-associated microbial communities from plants grown in Nebraska, USA.</title>
        <authorList>
            <person name="Schachtman D."/>
        </authorList>
    </citation>
    <scope>NUCLEOTIDE SEQUENCE [LARGE SCALE GENOMIC DNA]</scope>
    <source>
        <strain evidence="3 4">3773</strain>
    </source>
</reference>
<keyword evidence="4" id="KW-1185">Reference proteome</keyword>
<gene>
    <name evidence="3" type="ORF">J2X31_003589</name>
</gene>
<proteinExistence type="predicted"/>
<keyword evidence="1" id="KW-1133">Transmembrane helix</keyword>
<evidence type="ECO:0000256" key="1">
    <source>
        <dbReference type="SAM" id="Phobius"/>
    </source>
</evidence>
<dbReference type="EMBL" id="JAVDVI010000023">
    <property type="protein sequence ID" value="MDR6969556.1"/>
    <property type="molecule type" value="Genomic_DNA"/>
</dbReference>
<feature type="transmembrane region" description="Helical" evidence="1">
    <location>
        <begin position="119"/>
        <end position="137"/>
    </location>
</feature>
<feature type="signal peptide" evidence="2">
    <location>
        <begin position="1"/>
        <end position="23"/>
    </location>
</feature>
<evidence type="ECO:0000313" key="3">
    <source>
        <dbReference type="EMBL" id="MDR6969556.1"/>
    </source>
</evidence>
<keyword evidence="2" id="KW-0732">Signal</keyword>
<dbReference type="RefSeq" id="WP_310028745.1">
    <property type="nucleotide sequence ID" value="NZ_JAVDVI010000023.1"/>
</dbReference>
<comment type="caution">
    <text evidence="3">The sequence shown here is derived from an EMBL/GenBank/DDBJ whole genome shotgun (WGS) entry which is preliminary data.</text>
</comment>
<sequence length="149" mass="16717">MTTKTLLTAIIFISSFNIVSAKAKIPVCFPCETINTVQELPTGSEIDELAGQHVNIAYLNNEYGILWMSFWNTNGRYVLSNASNTTYFEIDDQASQILKDKHNFDIETAENPLSFFKKIGGKLILFIVIALLIWGNLPSKNKDVKPTNI</sequence>
<keyword evidence="1" id="KW-0472">Membrane</keyword>
<evidence type="ECO:0000313" key="4">
    <source>
        <dbReference type="Proteomes" id="UP001255185"/>
    </source>
</evidence>
<keyword evidence="1" id="KW-0812">Transmembrane</keyword>
<protein>
    <submittedName>
        <fullName evidence="3">Uncharacterized protein</fullName>
    </submittedName>
</protein>
<accession>A0ABU1TUK8</accession>
<organism evidence="3 4">
    <name type="scientific">Flavobacterium arsenatis</name>
    <dbReference type="NCBI Taxonomy" id="1484332"/>
    <lineage>
        <taxon>Bacteria</taxon>
        <taxon>Pseudomonadati</taxon>
        <taxon>Bacteroidota</taxon>
        <taxon>Flavobacteriia</taxon>
        <taxon>Flavobacteriales</taxon>
        <taxon>Flavobacteriaceae</taxon>
        <taxon>Flavobacterium</taxon>
    </lineage>
</organism>
<feature type="chain" id="PRO_5047100661" evidence="2">
    <location>
        <begin position="24"/>
        <end position="149"/>
    </location>
</feature>